<feature type="domain" description="Adenylate cyclase-associated CAP C-terminal" evidence="1">
    <location>
        <begin position="43"/>
        <end position="121"/>
    </location>
</feature>
<evidence type="ECO:0000313" key="2">
    <source>
        <dbReference type="EMBL" id="RUS28571.1"/>
    </source>
</evidence>
<name>A0A433QG65_9FUNG</name>
<comment type="caution">
    <text evidence="2">The sequence shown here is derived from an EMBL/GenBank/DDBJ whole genome shotgun (WGS) entry which is preliminary data.</text>
</comment>
<dbReference type="InterPro" id="IPR013912">
    <property type="entry name" value="Adenylate_cyclase-assoc_CAP_C"/>
</dbReference>
<gene>
    <name evidence="2" type="ORF">BC938DRAFT_481726</name>
</gene>
<keyword evidence="3" id="KW-1185">Reference proteome</keyword>
<dbReference type="GO" id="GO:0007010">
    <property type="term" value="P:cytoskeleton organization"/>
    <property type="evidence" value="ECO:0007669"/>
    <property type="project" value="InterPro"/>
</dbReference>
<sequence length="198" mass="22312">MTFNPESIPLFKKTLSNVQYFTQKPDYEGPDPDVVEINENTITANAATKFYFMRCNGKTFNVDTRCGKIMIDNCTDAHFNLNGVITTHMFEAWGSKNLRIDVRTNVQTIQLDDCEDVEIVVPNLRHFEAIVHINAVRTKVTVGNFETFELPPDEVGGSQPHNQYVLRMIDGKLVNEVLKRSNIFPVYGGKATLPAAAK</sequence>
<dbReference type="Proteomes" id="UP000274822">
    <property type="component" value="Unassembled WGS sequence"/>
</dbReference>
<organism evidence="2 3">
    <name type="scientific">Jimgerdemannia flammicorona</name>
    <dbReference type="NCBI Taxonomy" id="994334"/>
    <lineage>
        <taxon>Eukaryota</taxon>
        <taxon>Fungi</taxon>
        <taxon>Fungi incertae sedis</taxon>
        <taxon>Mucoromycota</taxon>
        <taxon>Mucoromycotina</taxon>
        <taxon>Endogonomycetes</taxon>
        <taxon>Endogonales</taxon>
        <taxon>Endogonaceae</taxon>
        <taxon>Jimgerdemannia</taxon>
    </lineage>
</organism>
<proteinExistence type="predicted"/>
<evidence type="ECO:0000313" key="3">
    <source>
        <dbReference type="Proteomes" id="UP000274822"/>
    </source>
</evidence>
<dbReference type="EMBL" id="RBNJ01006453">
    <property type="protein sequence ID" value="RUS28571.1"/>
    <property type="molecule type" value="Genomic_DNA"/>
</dbReference>
<dbReference type="Pfam" id="PF08603">
    <property type="entry name" value="CAP_C"/>
    <property type="match status" value="1"/>
</dbReference>
<evidence type="ECO:0000259" key="1">
    <source>
        <dbReference type="Pfam" id="PF08603"/>
    </source>
</evidence>
<dbReference type="Gene3D" id="2.160.20.70">
    <property type="match status" value="1"/>
</dbReference>
<reference evidence="2 3" key="1">
    <citation type="journal article" date="2018" name="New Phytol.">
        <title>Phylogenomics of Endogonaceae and evolution of mycorrhizas within Mucoromycota.</title>
        <authorList>
            <person name="Chang Y."/>
            <person name="Desiro A."/>
            <person name="Na H."/>
            <person name="Sandor L."/>
            <person name="Lipzen A."/>
            <person name="Clum A."/>
            <person name="Barry K."/>
            <person name="Grigoriev I.V."/>
            <person name="Martin F.M."/>
            <person name="Stajich J.E."/>
            <person name="Smith M.E."/>
            <person name="Bonito G."/>
            <person name="Spatafora J.W."/>
        </authorList>
    </citation>
    <scope>NUCLEOTIDE SEQUENCE [LARGE SCALE GENOMIC DNA]</scope>
    <source>
        <strain evidence="2 3">AD002</strain>
    </source>
</reference>
<accession>A0A433QG65</accession>
<dbReference type="InterPro" id="IPR036223">
    <property type="entry name" value="CAP_C_sf"/>
</dbReference>
<dbReference type="InterPro" id="IPR016098">
    <property type="entry name" value="CAP/MinC_C"/>
</dbReference>
<dbReference type="AlphaFoldDB" id="A0A433QG65"/>
<protein>
    <recommendedName>
        <fullName evidence="1">Adenylate cyclase-associated CAP C-terminal domain-containing protein</fullName>
    </recommendedName>
</protein>
<dbReference type="GO" id="GO:0003779">
    <property type="term" value="F:actin binding"/>
    <property type="evidence" value="ECO:0007669"/>
    <property type="project" value="InterPro"/>
</dbReference>
<dbReference type="SUPFAM" id="SSF69340">
    <property type="entry name" value="C-terminal domain of adenylylcyclase associated protein"/>
    <property type="match status" value="1"/>
</dbReference>